<keyword evidence="1" id="KW-0677">Repeat</keyword>
<organism evidence="3 4">
    <name type="scientific">Gemmatirosa kalamazoonensis</name>
    <dbReference type="NCBI Taxonomy" id="861299"/>
    <lineage>
        <taxon>Bacteria</taxon>
        <taxon>Pseudomonadati</taxon>
        <taxon>Gemmatimonadota</taxon>
        <taxon>Gemmatimonadia</taxon>
        <taxon>Gemmatimonadales</taxon>
        <taxon>Gemmatimonadaceae</taxon>
        <taxon>Gemmatirosa</taxon>
    </lineage>
</organism>
<dbReference type="PROSITE" id="PS51352">
    <property type="entry name" value="THIOREDOXIN_2"/>
    <property type="match status" value="1"/>
</dbReference>
<dbReference type="Proteomes" id="UP000019151">
    <property type="component" value="Chromosome"/>
</dbReference>
<dbReference type="SUPFAM" id="SSF52833">
    <property type="entry name" value="Thioredoxin-like"/>
    <property type="match status" value="1"/>
</dbReference>
<dbReference type="InterPro" id="IPR011042">
    <property type="entry name" value="6-blade_b-propeller_TolB-like"/>
</dbReference>
<dbReference type="InParanoid" id="W0RCJ7"/>
<dbReference type="PANTHER" id="PTHR46388">
    <property type="entry name" value="NHL REPEAT-CONTAINING PROTEIN 2"/>
    <property type="match status" value="1"/>
</dbReference>
<dbReference type="HOGENOM" id="CLU_013730_1_0_0"/>
<dbReference type="EMBL" id="CP007128">
    <property type="protein sequence ID" value="AHG88045.1"/>
    <property type="molecule type" value="Genomic_DNA"/>
</dbReference>
<evidence type="ECO:0000256" key="1">
    <source>
        <dbReference type="ARBA" id="ARBA00022737"/>
    </source>
</evidence>
<gene>
    <name evidence="3" type="ORF">J421_0508</name>
</gene>
<dbReference type="Gene3D" id="3.40.30.10">
    <property type="entry name" value="Glutaredoxin"/>
    <property type="match status" value="1"/>
</dbReference>
<dbReference type="Pfam" id="PF13905">
    <property type="entry name" value="Thioredoxin_8"/>
    <property type="match status" value="1"/>
</dbReference>
<dbReference type="PANTHER" id="PTHR46388:SF2">
    <property type="entry name" value="NHL REPEAT-CONTAINING PROTEIN 2"/>
    <property type="match status" value="1"/>
</dbReference>
<dbReference type="InterPro" id="IPR036249">
    <property type="entry name" value="Thioredoxin-like_sf"/>
</dbReference>
<dbReference type="AlphaFoldDB" id="W0RCJ7"/>
<dbReference type="InterPro" id="IPR001258">
    <property type="entry name" value="NHL_repeat"/>
</dbReference>
<dbReference type="eggNOG" id="COG0526">
    <property type="taxonomic scope" value="Bacteria"/>
</dbReference>
<dbReference type="KEGG" id="gba:J421_0508"/>
<name>W0RCJ7_9BACT</name>
<proteinExistence type="predicted"/>
<protein>
    <submittedName>
        <fullName evidence="3">Alkyl hydroperoxide reductase/ Thiol specific antioxidant/ Mal allergen</fullName>
    </submittedName>
</protein>
<dbReference type="InterPro" id="IPR012336">
    <property type="entry name" value="Thioredoxin-like_fold"/>
</dbReference>
<dbReference type="SUPFAM" id="SSF63825">
    <property type="entry name" value="YWTD domain"/>
    <property type="match status" value="1"/>
</dbReference>
<dbReference type="Gene3D" id="2.120.10.30">
    <property type="entry name" value="TolB, C-terminal domain"/>
    <property type="match status" value="2"/>
</dbReference>
<dbReference type="STRING" id="861299.J421_0508"/>
<evidence type="ECO:0000259" key="2">
    <source>
        <dbReference type="PROSITE" id="PS51352"/>
    </source>
</evidence>
<dbReference type="Pfam" id="PF01436">
    <property type="entry name" value="NHL"/>
    <property type="match status" value="1"/>
</dbReference>
<sequence length="509" mass="53815">MSSQPPALPEIPRVRAPEFPEALDWIHTGGRAVRLADLRGRVVLLDFWTYGCINCIHLAPQLHELARRIPDALAVLGVHSGKHPAERVTARIRDAALRLGVTHPVLNDRQFRVWRAFAVNAWPTVVLIDPQGYVVASRGGERTADELTPVVERLIAAHDAAGTLDRGPLPDWARGIPDAPSHAPGALCFPTKIATDGRRLAIADSAHRRVLVGTLHARDRLQVERVVGRGTPTSATRGHVAQGATRDALAAAADGPASEASFERPQGLTFGGDGRLYVADTGNHAVRAVDLATGAMRTLAGTGARVRTRDDRAAGALASPWDVAIVARTLVVAMAGTHQLWAIDLDDERARPLAGGRGEALVDAPLADALLAQPMGLAAGDASVSFADAESSAVRVADLSAGAVRTLVGTGLFDFGDRDGEGDAVRLQHAQGLARHPDGRLLVADSYNDALKWLDPATRRVTTWVRGLHEPAGLTIVDGAAYVADTNAHRIAVVDLATGDVTDLSIEGL</sequence>
<feature type="domain" description="Thioredoxin" evidence="2">
    <location>
        <begin position="10"/>
        <end position="156"/>
    </location>
</feature>
<dbReference type="InterPro" id="IPR013766">
    <property type="entry name" value="Thioredoxin_domain"/>
</dbReference>
<evidence type="ECO:0000313" key="4">
    <source>
        <dbReference type="Proteomes" id="UP000019151"/>
    </source>
</evidence>
<reference evidence="3 4" key="1">
    <citation type="journal article" date="2014" name="Genome Announc.">
        <title>Genome Sequence and Methylome of Soil Bacterium Gemmatirosa kalamazoonensis KBS708T, a Member of the Rarely Cultivated Gemmatimonadetes Phylum.</title>
        <authorList>
            <person name="Debruyn J.M."/>
            <person name="Radosevich M."/>
            <person name="Wommack K.E."/>
            <person name="Polson S.W."/>
            <person name="Hauser L.J."/>
            <person name="Fawaz M.N."/>
            <person name="Korlach J."/>
            <person name="Tsai Y.C."/>
        </authorList>
    </citation>
    <scope>NUCLEOTIDE SEQUENCE [LARGE SCALE GENOMIC DNA]</scope>
    <source>
        <strain evidence="3 4">KBS708</strain>
    </source>
</reference>
<keyword evidence="4" id="KW-1185">Reference proteome</keyword>
<evidence type="ECO:0000313" key="3">
    <source>
        <dbReference type="EMBL" id="AHG88045.1"/>
    </source>
</evidence>
<dbReference type="RefSeq" id="WP_025409590.1">
    <property type="nucleotide sequence ID" value="NZ_CP007128.1"/>
</dbReference>
<accession>W0RCJ7</accession>